<keyword evidence="2" id="KW-1003">Cell membrane</keyword>
<keyword evidence="3" id="KW-0488">Methylation</keyword>
<sequence length="565" mass="59529">MLLLNRSVKLRLAASLGACVVMLFIVGSVGLFGLSSTNDALERTYEGNVLTLKAFSRIDRALLGNRVKLTAEQRDRDPESARATQQEIAENDAIIDAAWEDYYPNRISGPIERGMADAFITSLAELRSSIAELNAAVSGNDFDRAREIATTTLAERYSAALGDIQQLVDRNSAQAAESFEGAVALYEWERTLVIGTMIGALIVSVLLALWLIRGIMTPLGKAQDLANAMADGNLDNAIDITCKDEFGVMLRSLKAMESQFSHVVMSVRGNAQSVSTAADEIAQGTDDLSRRTQEQAASLEQTAASMDEITSTVRQNAENAAEADRLVHDVSQRANAGGEVAGEAVKAMEGINASSRKIAGIVGLIDEIAFQTNLLALNASVEAARAGEQGRGFAVVASEVRNLAGRSADAAKEIKQLVHESMGQVDAGTELVNRAGHALEEIVGGVARVTTLVGEIAVASREQAQGIDQVNTAVSQMDGVTQQNASLVEESSAAGRSLQSQAAALLKEVSFFRGAASGTAQALPAVSTGVASIAPARSAPKSQGQGRAPAKAAPRQAETEEWTAF</sequence>
<evidence type="ECO:0000256" key="9">
    <source>
        <dbReference type="ARBA" id="ARBA00023224"/>
    </source>
</evidence>
<evidence type="ECO:0000313" key="17">
    <source>
        <dbReference type="Proteomes" id="UP001453229"/>
    </source>
</evidence>
<feature type="transmembrane region" description="Helical" evidence="13">
    <location>
        <begin position="12"/>
        <end position="34"/>
    </location>
</feature>
<keyword evidence="4" id="KW-0145">Chemotaxis</keyword>
<feature type="region of interest" description="Disordered" evidence="12">
    <location>
        <begin position="534"/>
        <end position="565"/>
    </location>
</feature>
<keyword evidence="5" id="KW-0997">Cell inner membrane</keyword>
<comment type="similarity">
    <text evidence="10">Belongs to the methyl-accepting chemotaxis (MCP) protein family.</text>
</comment>
<dbReference type="Gene3D" id="1.10.287.950">
    <property type="entry name" value="Methyl-accepting chemotaxis protein"/>
    <property type="match status" value="1"/>
</dbReference>
<dbReference type="CDD" id="cd11386">
    <property type="entry name" value="MCP_signal"/>
    <property type="match status" value="1"/>
</dbReference>
<dbReference type="Pfam" id="PF00672">
    <property type="entry name" value="HAMP"/>
    <property type="match status" value="1"/>
</dbReference>
<dbReference type="SMART" id="SM00283">
    <property type="entry name" value="MA"/>
    <property type="match status" value="1"/>
</dbReference>
<dbReference type="PANTHER" id="PTHR43531">
    <property type="entry name" value="PROTEIN ICFG"/>
    <property type="match status" value="1"/>
</dbReference>
<evidence type="ECO:0000256" key="13">
    <source>
        <dbReference type="SAM" id="Phobius"/>
    </source>
</evidence>
<feature type="domain" description="HAMP" evidence="15">
    <location>
        <begin position="213"/>
        <end position="265"/>
    </location>
</feature>
<dbReference type="CDD" id="cd06225">
    <property type="entry name" value="HAMP"/>
    <property type="match status" value="1"/>
</dbReference>
<proteinExistence type="inferred from homology"/>
<evidence type="ECO:0000256" key="1">
    <source>
        <dbReference type="ARBA" id="ARBA00004429"/>
    </source>
</evidence>
<dbReference type="RefSeq" id="WP_342595517.1">
    <property type="nucleotide sequence ID" value="NZ_CP151919.1"/>
</dbReference>
<evidence type="ECO:0000256" key="7">
    <source>
        <dbReference type="ARBA" id="ARBA00022989"/>
    </source>
</evidence>
<evidence type="ECO:0000256" key="10">
    <source>
        <dbReference type="ARBA" id="ARBA00029447"/>
    </source>
</evidence>
<evidence type="ECO:0000313" key="16">
    <source>
        <dbReference type="EMBL" id="XAD54990.1"/>
    </source>
</evidence>
<evidence type="ECO:0000259" key="14">
    <source>
        <dbReference type="PROSITE" id="PS50111"/>
    </source>
</evidence>
<gene>
    <name evidence="16" type="ORF">AAGT95_03145</name>
</gene>
<dbReference type="InterPro" id="IPR004089">
    <property type="entry name" value="MCPsignal_dom"/>
</dbReference>
<evidence type="ECO:0000256" key="4">
    <source>
        <dbReference type="ARBA" id="ARBA00022500"/>
    </source>
</evidence>
<evidence type="ECO:0000256" key="3">
    <source>
        <dbReference type="ARBA" id="ARBA00022481"/>
    </source>
</evidence>
<dbReference type="InterPro" id="IPR051310">
    <property type="entry name" value="MCP_chemotaxis"/>
</dbReference>
<dbReference type="PANTHER" id="PTHR43531:SF14">
    <property type="entry name" value="METHYL-ACCEPTING CHEMOTAXIS PROTEIN I-RELATED"/>
    <property type="match status" value="1"/>
</dbReference>
<dbReference type="EMBL" id="CP151919">
    <property type="protein sequence ID" value="XAD54990.1"/>
    <property type="molecule type" value="Genomic_DNA"/>
</dbReference>
<evidence type="ECO:0000259" key="15">
    <source>
        <dbReference type="PROSITE" id="PS50885"/>
    </source>
</evidence>
<evidence type="ECO:0000256" key="8">
    <source>
        <dbReference type="ARBA" id="ARBA00023136"/>
    </source>
</evidence>
<keyword evidence="8 13" id="KW-0472">Membrane</keyword>
<evidence type="ECO:0000256" key="6">
    <source>
        <dbReference type="ARBA" id="ARBA00022692"/>
    </source>
</evidence>
<dbReference type="SUPFAM" id="SSF58104">
    <property type="entry name" value="Methyl-accepting chemotaxis protein (MCP) signaling domain"/>
    <property type="match status" value="1"/>
</dbReference>
<dbReference type="Pfam" id="PF02203">
    <property type="entry name" value="TarH"/>
    <property type="match status" value="1"/>
</dbReference>
<keyword evidence="7 13" id="KW-1133">Transmembrane helix</keyword>
<evidence type="ECO:0000256" key="5">
    <source>
        <dbReference type="ARBA" id="ARBA00022519"/>
    </source>
</evidence>
<dbReference type="InterPro" id="IPR004090">
    <property type="entry name" value="Chemotax_Me-accpt_rcpt"/>
</dbReference>
<feature type="transmembrane region" description="Helical" evidence="13">
    <location>
        <begin position="192"/>
        <end position="212"/>
    </location>
</feature>
<comment type="subcellular location">
    <subcellularLocation>
        <location evidence="1">Cell inner membrane</location>
        <topology evidence="1">Multi-pass membrane protein</topology>
    </subcellularLocation>
</comment>
<evidence type="ECO:0000256" key="11">
    <source>
        <dbReference type="PROSITE-ProRule" id="PRU00284"/>
    </source>
</evidence>
<dbReference type="PROSITE" id="PS50111">
    <property type="entry name" value="CHEMOTAXIS_TRANSDUC_2"/>
    <property type="match status" value="1"/>
</dbReference>
<organism evidence="16 17">
    <name type="scientific">Salinicola lusitanus</name>
    <dbReference type="NCBI Taxonomy" id="1949085"/>
    <lineage>
        <taxon>Bacteria</taxon>
        <taxon>Pseudomonadati</taxon>
        <taxon>Pseudomonadota</taxon>
        <taxon>Gammaproteobacteria</taxon>
        <taxon>Oceanospirillales</taxon>
        <taxon>Halomonadaceae</taxon>
        <taxon>Salinicola</taxon>
    </lineage>
</organism>
<evidence type="ECO:0000256" key="12">
    <source>
        <dbReference type="SAM" id="MobiDB-lite"/>
    </source>
</evidence>
<dbReference type="InterPro" id="IPR003122">
    <property type="entry name" value="Tar_rcpt_lig-bd"/>
</dbReference>
<dbReference type="Pfam" id="PF00015">
    <property type="entry name" value="MCPsignal"/>
    <property type="match status" value="1"/>
</dbReference>
<dbReference type="Proteomes" id="UP001453229">
    <property type="component" value="Chromosome"/>
</dbReference>
<dbReference type="InterPro" id="IPR003660">
    <property type="entry name" value="HAMP_dom"/>
</dbReference>
<evidence type="ECO:0000256" key="2">
    <source>
        <dbReference type="ARBA" id="ARBA00022475"/>
    </source>
</evidence>
<dbReference type="PRINTS" id="PR00260">
    <property type="entry name" value="CHEMTRNSDUCR"/>
</dbReference>
<accession>A0ABZ3CV93</accession>
<keyword evidence="17" id="KW-1185">Reference proteome</keyword>
<protein>
    <submittedName>
        <fullName evidence="16">Methyl-accepting chemotaxis protein</fullName>
    </submittedName>
</protein>
<reference evidence="16 17" key="1">
    <citation type="submission" date="2024-04" db="EMBL/GenBank/DDBJ databases">
        <title>Salinicola lusitanus LLJ914,a marine bacterium isolated from the Okinawa Trough.</title>
        <authorList>
            <person name="Li J."/>
        </authorList>
    </citation>
    <scope>NUCLEOTIDE SEQUENCE [LARGE SCALE GENOMIC DNA]</scope>
    <source>
        <strain evidence="16 17">LLJ914</strain>
    </source>
</reference>
<keyword evidence="6 13" id="KW-0812">Transmembrane</keyword>
<name>A0ABZ3CV93_9GAMM</name>
<dbReference type="PROSITE" id="PS50885">
    <property type="entry name" value="HAMP"/>
    <property type="match status" value="1"/>
</dbReference>
<feature type="domain" description="Methyl-accepting transducer" evidence="14">
    <location>
        <begin position="270"/>
        <end position="499"/>
    </location>
</feature>
<keyword evidence="9 11" id="KW-0807">Transducer</keyword>